<dbReference type="InterPro" id="IPR029063">
    <property type="entry name" value="SAM-dependent_MTases_sf"/>
</dbReference>
<dbReference type="GO" id="GO:0005802">
    <property type="term" value="C:trans-Golgi network"/>
    <property type="evidence" value="ECO:0007669"/>
    <property type="project" value="TreeGrafter"/>
</dbReference>
<evidence type="ECO:0000256" key="8">
    <source>
        <dbReference type="ARBA" id="ARBA00023136"/>
    </source>
</evidence>
<evidence type="ECO:0000256" key="5">
    <source>
        <dbReference type="ARBA" id="ARBA00022692"/>
    </source>
</evidence>
<evidence type="ECO:0000256" key="10">
    <source>
        <dbReference type="RuleBase" id="RU366043"/>
    </source>
</evidence>
<evidence type="ECO:0000256" key="7">
    <source>
        <dbReference type="ARBA" id="ARBA00022989"/>
    </source>
</evidence>
<keyword evidence="7 10" id="KW-1133">Transmembrane helix</keyword>
<comment type="similarity">
    <text evidence="2 10">Belongs to the methyltransferase superfamily.</text>
</comment>
<keyword evidence="5 10" id="KW-0812">Transmembrane</keyword>
<evidence type="ECO:0000256" key="6">
    <source>
        <dbReference type="ARBA" id="ARBA00022968"/>
    </source>
</evidence>
<reference evidence="11" key="2">
    <citation type="journal article" date="2023" name="Plants (Basel)">
        <title>Annotation of the Turnera subulata (Passifloraceae) Draft Genome Reveals the S-Locus Evolved after the Divergence of Turneroideae from Passifloroideae in a Stepwise Manner.</title>
        <authorList>
            <person name="Henning P.M."/>
            <person name="Roalson E.H."/>
            <person name="Mir W."/>
            <person name="McCubbin A.G."/>
            <person name="Shore J.S."/>
        </authorList>
    </citation>
    <scope>NUCLEOTIDE SEQUENCE</scope>
    <source>
        <strain evidence="11">F60SS</strain>
    </source>
</reference>
<name>A0A9Q0J0R8_9ROSI</name>
<dbReference type="EC" id="2.1.1.-" evidence="10"/>
<evidence type="ECO:0000313" key="11">
    <source>
        <dbReference type="EMBL" id="KAJ4824069.1"/>
    </source>
</evidence>
<keyword evidence="4 10" id="KW-0808">Transferase</keyword>
<keyword evidence="6 10" id="KW-0735">Signal-anchor</keyword>
<dbReference type="GO" id="GO:0008168">
    <property type="term" value="F:methyltransferase activity"/>
    <property type="evidence" value="ECO:0007669"/>
    <property type="project" value="UniProtKB-UniRule"/>
</dbReference>
<dbReference type="GO" id="GO:0032259">
    <property type="term" value="P:methylation"/>
    <property type="evidence" value="ECO:0007669"/>
    <property type="project" value="UniProtKB-KW"/>
</dbReference>
<comment type="caution">
    <text evidence="11">The sequence shown here is derived from an EMBL/GenBank/DDBJ whole genome shotgun (WGS) entry which is preliminary data.</text>
</comment>
<keyword evidence="8 10" id="KW-0472">Membrane</keyword>
<keyword evidence="12" id="KW-1185">Reference proteome</keyword>
<keyword evidence="9 10" id="KW-0325">Glycoprotein</keyword>
<dbReference type="CDD" id="cd02440">
    <property type="entry name" value="AdoMet_MTases"/>
    <property type="match status" value="1"/>
</dbReference>
<dbReference type="GO" id="GO:0005789">
    <property type="term" value="C:endoplasmic reticulum membrane"/>
    <property type="evidence" value="ECO:0007669"/>
    <property type="project" value="UniProtKB-SubCell"/>
</dbReference>
<organism evidence="11 12">
    <name type="scientific">Turnera subulata</name>
    <dbReference type="NCBI Taxonomy" id="218843"/>
    <lineage>
        <taxon>Eukaryota</taxon>
        <taxon>Viridiplantae</taxon>
        <taxon>Streptophyta</taxon>
        <taxon>Embryophyta</taxon>
        <taxon>Tracheophyta</taxon>
        <taxon>Spermatophyta</taxon>
        <taxon>Magnoliopsida</taxon>
        <taxon>eudicotyledons</taxon>
        <taxon>Gunneridae</taxon>
        <taxon>Pentapetalae</taxon>
        <taxon>rosids</taxon>
        <taxon>fabids</taxon>
        <taxon>Malpighiales</taxon>
        <taxon>Passifloraceae</taxon>
        <taxon>Turnera</taxon>
    </lineage>
</organism>
<dbReference type="GO" id="GO:0005768">
    <property type="term" value="C:endosome"/>
    <property type="evidence" value="ECO:0007669"/>
    <property type="project" value="TreeGrafter"/>
</dbReference>
<dbReference type="PANTHER" id="PTHR10108">
    <property type="entry name" value="SAM-DEPENDENT METHYLTRANSFERASE"/>
    <property type="match status" value="1"/>
</dbReference>
<accession>A0A9Q0J0R8</accession>
<evidence type="ECO:0000256" key="3">
    <source>
        <dbReference type="ARBA" id="ARBA00022603"/>
    </source>
</evidence>
<protein>
    <recommendedName>
        <fullName evidence="10">Methyltransferase</fullName>
        <ecNumber evidence="10">2.1.1.-</ecNumber>
    </recommendedName>
</protein>
<proteinExistence type="inferred from homology"/>
<dbReference type="InterPro" id="IPR004159">
    <property type="entry name" value="Put_SAM_MeTrfase"/>
</dbReference>
<dbReference type="OrthoDB" id="810481at2759"/>
<dbReference type="SUPFAM" id="SSF53335">
    <property type="entry name" value="S-adenosyl-L-methionine-dependent methyltransferases"/>
    <property type="match status" value="2"/>
</dbReference>
<dbReference type="Pfam" id="PF03141">
    <property type="entry name" value="Methyltransf_29"/>
    <property type="match status" value="1"/>
</dbReference>
<dbReference type="AlphaFoldDB" id="A0A9Q0J0R8"/>
<evidence type="ECO:0000256" key="9">
    <source>
        <dbReference type="ARBA" id="ARBA00023180"/>
    </source>
</evidence>
<reference evidence="11" key="1">
    <citation type="submission" date="2022-02" db="EMBL/GenBank/DDBJ databases">
        <authorList>
            <person name="Henning P.M."/>
            <person name="McCubbin A.G."/>
            <person name="Shore J.S."/>
        </authorList>
    </citation>
    <scope>NUCLEOTIDE SEQUENCE</scope>
    <source>
        <strain evidence="11">F60SS</strain>
        <tissue evidence="11">Leaves</tissue>
    </source>
</reference>
<dbReference type="Proteomes" id="UP001141552">
    <property type="component" value="Unassembled WGS sequence"/>
</dbReference>
<gene>
    <name evidence="11" type="ORF">Tsubulata_048501</name>
</gene>
<dbReference type="PANTHER" id="PTHR10108:SF1059">
    <property type="entry name" value="METHYLTRANSFERASE PMT15-RELATED"/>
    <property type="match status" value="1"/>
</dbReference>
<evidence type="ECO:0000256" key="2">
    <source>
        <dbReference type="ARBA" id="ARBA00008361"/>
    </source>
</evidence>
<evidence type="ECO:0000313" key="12">
    <source>
        <dbReference type="Proteomes" id="UP001141552"/>
    </source>
</evidence>
<sequence>MAIVSRSYLSFQAKKANLGKIFITVILCTLFYLIGLYQDSRGSVPKTPPSSSDTTLVICDQNNHYHQNHTAAVAAATLDFAAHHHLPDPATVVESVRRIPPCDAKYTEYTPCEDVDRSLKFDRDRLIYRERHCPEKAEVLKCRVPAPHGYRVPFRWPESRGLAWYANVPHKELTVEKKNQNWVRFQGDRFVFPGGGTMFPRGADAYIDDIGKLINLKDGSIRTAIDTGCGVASWGAYLLSRNILAMSFAPRDTHEAQVQFALERGVPALIGVIASIRLPYPSRAFDMAHCSRCLIPWGQYDGQYLIEVDRVLRPGGYWILSGPPINWESHWKGWQRTREDLKAEQTSIENVAKSLCWKKLVQKGDIAIWQKPTNHIHCKANRKVFKQPRFCQSQNPDKAWYTKLETCLTPLPEVSNLREIAGGQLAKWPERLNAVPPRISSGSLDGITAETFSENTMLWKKRVEHYKTIDYQLAETGRYRNLLDMNANLGGFAAALVDDPVWVMNIVPTEAKINTLGAIYERGLIGTYQNWCEAMSTYPRTYDFIHADSIFSLYKGRCDMEDILLEMDRILRPEGSVIIRDDVDVLLEVKRITDGMQWEGRIADHERSPHEREKILFAVKQYWTAPDSNQEEGPKSD</sequence>
<keyword evidence="3 10" id="KW-0489">Methyltransferase</keyword>
<evidence type="ECO:0000256" key="4">
    <source>
        <dbReference type="ARBA" id="ARBA00022679"/>
    </source>
</evidence>
<feature type="transmembrane region" description="Helical" evidence="10">
    <location>
        <begin position="21"/>
        <end position="38"/>
    </location>
</feature>
<dbReference type="FunFam" id="3.40.50.150:FF:000123">
    <property type="entry name" value="Putative methyltransferase PMT15"/>
    <property type="match status" value="1"/>
</dbReference>
<comment type="subcellular location">
    <subcellularLocation>
        <location evidence="1">Endoplasmic reticulum membrane</location>
        <topology evidence="1">Single-pass type II membrane protein</topology>
    </subcellularLocation>
    <subcellularLocation>
        <location evidence="10">Membrane</location>
        <topology evidence="10">Single-pass type II membrane protein</topology>
    </subcellularLocation>
</comment>
<evidence type="ECO:0000256" key="1">
    <source>
        <dbReference type="ARBA" id="ARBA00004648"/>
    </source>
</evidence>
<dbReference type="EMBL" id="JAKUCV010007277">
    <property type="protein sequence ID" value="KAJ4824069.1"/>
    <property type="molecule type" value="Genomic_DNA"/>
</dbReference>
<dbReference type="Gene3D" id="3.40.50.150">
    <property type="entry name" value="Vaccinia Virus protein VP39"/>
    <property type="match status" value="1"/>
</dbReference>